<feature type="binding site" evidence="11">
    <location>
        <position position="155"/>
    </location>
    <ligand>
        <name>NAD(+)</name>
        <dbReference type="ChEBI" id="CHEBI:57540"/>
    </ligand>
</feature>
<evidence type="ECO:0000256" key="6">
    <source>
        <dbReference type="ARBA" id="ARBA00023027"/>
    </source>
</evidence>
<feature type="binding site" evidence="10">
    <location>
        <begin position="152"/>
        <end position="155"/>
    </location>
    <ligand>
        <name>substrate</name>
    </ligand>
</feature>
<dbReference type="UniPathway" id="UPA00038">
    <property type="reaction ID" value="UER00491"/>
</dbReference>
<evidence type="ECO:0000256" key="11">
    <source>
        <dbReference type="PIRSR" id="PIRSR500134-3"/>
    </source>
</evidence>
<feature type="binding site" evidence="11">
    <location>
        <position position="86"/>
    </location>
    <ligand>
        <name>NAD(+)</name>
        <dbReference type="ChEBI" id="CHEBI:57540"/>
    </ligand>
</feature>
<dbReference type="SUPFAM" id="SSF48179">
    <property type="entry name" value="6-phosphogluconate dehydrogenase C-terminal domain-like"/>
    <property type="match status" value="1"/>
</dbReference>
<feature type="domain" description="UDP-glucose/GDP-mannose dehydrogenase C-terminal" evidence="12">
    <location>
        <begin position="317"/>
        <end position="418"/>
    </location>
</feature>
<dbReference type="InterPro" id="IPR028357">
    <property type="entry name" value="UDPglc_DH_bac"/>
</dbReference>
<dbReference type="GO" id="GO:0000271">
    <property type="term" value="P:polysaccharide biosynthetic process"/>
    <property type="evidence" value="ECO:0007669"/>
    <property type="project" value="InterPro"/>
</dbReference>
<evidence type="ECO:0000256" key="3">
    <source>
        <dbReference type="ARBA" id="ARBA00012954"/>
    </source>
</evidence>
<keyword evidence="14" id="KW-1185">Reference proteome</keyword>
<evidence type="ECO:0000256" key="5">
    <source>
        <dbReference type="ARBA" id="ARBA00023002"/>
    </source>
</evidence>
<dbReference type="Proteomes" id="UP000244081">
    <property type="component" value="Unassembled WGS sequence"/>
</dbReference>
<evidence type="ECO:0000256" key="10">
    <source>
        <dbReference type="PIRSR" id="PIRSR500134-2"/>
    </source>
</evidence>
<keyword evidence="6 8" id="KW-0520">NAD</keyword>
<feature type="binding site" evidence="10">
    <location>
        <position position="207"/>
    </location>
    <ligand>
        <name>substrate</name>
    </ligand>
</feature>
<dbReference type="GO" id="GO:0006065">
    <property type="term" value="P:UDP-glucuronate biosynthetic process"/>
    <property type="evidence" value="ECO:0007669"/>
    <property type="project" value="UniProtKB-UniPathway"/>
</dbReference>
<dbReference type="EC" id="1.1.1.22" evidence="3 8"/>
<evidence type="ECO:0000256" key="4">
    <source>
        <dbReference type="ARBA" id="ARBA00015132"/>
    </source>
</evidence>
<gene>
    <name evidence="13" type="ORF">C8N35_103202</name>
</gene>
<dbReference type="Gene3D" id="3.40.50.720">
    <property type="entry name" value="NAD(P)-binding Rossmann-like Domain"/>
    <property type="match status" value="2"/>
</dbReference>
<dbReference type="OrthoDB" id="9803238at2"/>
<evidence type="ECO:0000259" key="12">
    <source>
        <dbReference type="SMART" id="SM00984"/>
    </source>
</evidence>
<evidence type="ECO:0000313" key="14">
    <source>
        <dbReference type="Proteomes" id="UP000244081"/>
    </source>
</evidence>
<dbReference type="SUPFAM" id="SSF52413">
    <property type="entry name" value="UDP-glucose/GDP-mannose dehydrogenase C-terminal domain"/>
    <property type="match status" value="1"/>
</dbReference>
<dbReference type="NCBIfam" id="TIGR03026">
    <property type="entry name" value="NDP-sugDHase"/>
    <property type="match status" value="1"/>
</dbReference>
<feature type="binding site" evidence="11">
    <location>
        <position position="35"/>
    </location>
    <ligand>
        <name>NAD(+)</name>
        <dbReference type="ChEBI" id="CHEBI:57540"/>
    </ligand>
</feature>
<evidence type="ECO:0000256" key="8">
    <source>
        <dbReference type="PIRNR" id="PIRNR000124"/>
    </source>
</evidence>
<comment type="caution">
    <text evidence="13">The sequence shown here is derived from an EMBL/GenBank/DDBJ whole genome shotgun (WGS) entry which is preliminary data.</text>
</comment>
<feature type="binding site" evidence="10">
    <location>
        <position position="324"/>
    </location>
    <ligand>
        <name>substrate</name>
    </ligand>
</feature>
<feature type="binding site" evidence="11">
    <location>
        <position position="122"/>
    </location>
    <ligand>
        <name>NAD(+)</name>
        <dbReference type="ChEBI" id="CHEBI:57540"/>
    </ligand>
</feature>
<dbReference type="PIRSF" id="PIRSF500134">
    <property type="entry name" value="UDPglc_DH_bac"/>
    <property type="match status" value="1"/>
</dbReference>
<accession>A0A2T5VB87</accession>
<dbReference type="InterPro" id="IPR017476">
    <property type="entry name" value="UDP-Glc/GDP-Man"/>
</dbReference>
<evidence type="ECO:0000256" key="2">
    <source>
        <dbReference type="ARBA" id="ARBA00006601"/>
    </source>
</evidence>
<keyword evidence="5 8" id="KW-0560">Oxidoreductase</keyword>
<feature type="binding site" evidence="10">
    <location>
        <position position="260"/>
    </location>
    <ligand>
        <name>substrate</name>
    </ligand>
</feature>
<dbReference type="InterPro" id="IPR014026">
    <property type="entry name" value="UDP-Glc/GDP-Man_DH_dimer"/>
</dbReference>
<feature type="active site" description="Nucleophile" evidence="9">
    <location>
        <position position="263"/>
    </location>
</feature>
<dbReference type="InterPro" id="IPR008927">
    <property type="entry name" value="6-PGluconate_DH-like_C_sf"/>
</dbReference>
<feature type="binding site" evidence="11">
    <location>
        <position position="331"/>
    </location>
    <ligand>
        <name>NAD(+)</name>
        <dbReference type="ChEBI" id="CHEBI:57540"/>
    </ligand>
</feature>
<dbReference type="Gene3D" id="1.20.5.100">
    <property type="entry name" value="Cytochrome c1, transmembrane anchor, C-terminal"/>
    <property type="match status" value="1"/>
</dbReference>
<dbReference type="GO" id="GO:0051287">
    <property type="term" value="F:NAD binding"/>
    <property type="evidence" value="ECO:0007669"/>
    <property type="project" value="InterPro"/>
</dbReference>
<name>A0A2T5VB87_9HYPH</name>
<evidence type="ECO:0000313" key="13">
    <source>
        <dbReference type="EMBL" id="PTW61020.1"/>
    </source>
</evidence>
<dbReference type="PANTHER" id="PTHR43750">
    <property type="entry name" value="UDP-GLUCOSE 6-DEHYDROGENASE TUAD"/>
    <property type="match status" value="1"/>
</dbReference>
<feature type="binding site" evidence="11">
    <location>
        <position position="266"/>
    </location>
    <ligand>
        <name>NAD(+)</name>
        <dbReference type="ChEBI" id="CHEBI:57540"/>
    </ligand>
</feature>
<sequence>MRVTMIGTGYVGLVSGVCFSEFGFDVTCVDIDEAKIATLNELKSPIYEPGLDELIERNHTAGRLTFTTDFENAVAEADVVFVAVGTPSRRGDGEADLSYVFEAAKRIAHAMRPETVIVIKSTVVVGTCRKVHDIIAAERPGVAFSIASNPEFLREGSAIEDFMRPDRVIVGVEDERGEKALRHLYRPLYLRETPILITTLENAEITKYAANAFLAMKITFINEIADLCEKVGGDVQQIATGIGLDKRIGSKFLHAGPGYGGSCFPKDTNAFAATGRKSGAPQLLVETTIAVNEARKRAMADRILEALGPNPAGKTVGVLGIAFKPNTDDVRDAPSLVIVPRLVGAGVKVRAHDPEAREQAAPLLPGMEWCEQPYDVAKDADVIAVLTEWNVYRGLDLKRIGEAMAGKTIVDLRNIYRPQDVEDAGLGYVSVGKKGMF</sequence>
<comment type="pathway">
    <text evidence="1">Nucleotide-sugar biosynthesis; UDP-alpha-D-glucuronate biosynthesis; UDP-alpha-D-glucuronate from UDP-alpha-D-glucose: step 1/1.</text>
</comment>
<comment type="similarity">
    <text evidence="2 8">Belongs to the UDP-glucose/GDP-mannose dehydrogenase family.</text>
</comment>
<dbReference type="SUPFAM" id="SSF51735">
    <property type="entry name" value="NAD(P)-binding Rossmann-fold domains"/>
    <property type="match status" value="1"/>
</dbReference>
<evidence type="ECO:0000256" key="7">
    <source>
        <dbReference type="ARBA" id="ARBA00047473"/>
    </source>
</evidence>
<dbReference type="PANTHER" id="PTHR43750:SF3">
    <property type="entry name" value="UDP-GLUCOSE 6-DEHYDROGENASE TUAD"/>
    <property type="match status" value="1"/>
</dbReference>
<dbReference type="GO" id="GO:0003979">
    <property type="term" value="F:UDP-glucose 6-dehydrogenase activity"/>
    <property type="evidence" value="ECO:0007669"/>
    <property type="project" value="UniProtKB-EC"/>
</dbReference>
<dbReference type="InterPro" id="IPR036291">
    <property type="entry name" value="NAD(P)-bd_dom_sf"/>
</dbReference>
<dbReference type="InterPro" id="IPR001732">
    <property type="entry name" value="UDP-Glc/GDP-Man_DH_N"/>
</dbReference>
<reference evidence="13 14" key="1">
    <citation type="submission" date="2018-04" db="EMBL/GenBank/DDBJ databases">
        <title>Genomic Encyclopedia of Archaeal and Bacterial Type Strains, Phase II (KMG-II): from individual species to whole genera.</title>
        <authorList>
            <person name="Goeker M."/>
        </authorList>
    </citation>
    <scope>NUCLEOTIDE SEQUENCE [LARGE SCALE GENOMIC DNA]</scope>
    <source>
        <strain evidence="13 14">DSM 23382</strain>
    </source>
</reference>
<dbReference type="Pfam" id="PF03721">
    <property type="entry name" value="UDPG_MGDP_dh_N"/>
    <property type="match status" value="1"/>
</dbReference>
<dbReference type="Pfam" id="PF00984">
    <property type="entry name" value="UDPG_MGDP_dh"/>
    <property type="match status" value="1"/>
</dbReference>
<dbReference type="SMART" id="SM00984">
    <property type="entry name" value="UDPG_MGDP_dh_C"/>
    <property type="match status" value="1"/>
</dbReference>
<dbReference type="InterPro" id="IPR014027">
    <property type="entry name" value="UDP-Glc/GDP-Man_DH_C"/>
</dbReference>
<dbReference type="AlphaFoldDB" id="A0A2T5VB87"/>
<dbReference type="Pfam" id="PF03720">
    <property type="entry name" value="UDPG_MGDP_dh_C"/>
    <property type="match status" value="1"/>
</dbReference>
<feature type="binding site" evidence="10">
    <location>
        <begin position="252"/>
        <end position="256"/>
    </location>
    <ligand>
        <name>substrate</name>
    </ligand>
</feature>
<organism evidence="13 14">
    <name type="scientific">Breoghania corrubedonensis</name>
    <dbReference type="NCBI Taxonomy" id="665038"/>
    <lineage>
        <taxon>Bacteria</taxon>
        <taxon>Pseudomonadati</taxon>
        <taxon>Pseudomonadota</taxon>
        <taxon>Alphaproteobacteria</taxon>
        <taxon>Hyphomicrobiales</taxon>
        <taxon>Stappiaceae</taxon>
        <taxon>Breoghania</taxon>
    </lineage>
</organism>
<dbReference type="RefSeq" id="WP_107989837.1">
    <property type="nucleotide sequence ID" value="NZ_QAYG01000003.1"/>
</dbReference>
<dbReference type="EMBL" id="QAYG01000003">
    <property type="protein sequence ID" value="PTW61020.1"/>
    <property type="molecule type" value="Genomic_DNA"/>
</dbReference>
<evidence type="ECO:0000256" key="1">
    <source>
        <dbReference type="ARBA" id="ARBA00004701"/>
    </source>
</evidence>
<feature type="binding site" evidence="11">
    <location>
        <position position="30"/>
    </location>
    <ligand>
        <name>NAD(+)</name>
        <dbReference type="ChEBI" id="CHEBI:57540"/>
    </ligand>
</feature>
<dbReference type="PIRSF" id="PIRSF000124">
    <property type="entry name" value="UDPglc_GDPman_dh"/>
    <property type="match status" value="1"/>
</dbReference>
<protein>
    <recommendedName>
        <fullName evidence="4 8">UDP-glucose 6-dehydrogenase</fullName>
        <ecNumber evidence="3 8">1.1.1.22</ecNumber>
    </recommendedName>
</protein>
<proteinExistence type="inferred from homology"/>
<dbReference type="InterPro" id="IPR036220">
    <property type="entry name" value="UDP-Glc/GDP-Man_DH_C_sf"/>
</dbReference>
<evidence type="ECO:0000256" key="9">
    <source>
        <dbReference type="PIRSR" id="PIRSR500134-1"/>
    </source>
</evidence>
<comment type="catalytic activity">
    <reaction evidence="7 8">
        <text>UDP-alpha-D-glucose + 2 NAD(+) + H2O = UDP-alpha-D-glucuronate + 2 NADH + 3 H(+)</text>
        <dbReference type="Rhea" id="RHEA:23596"/>
        <dbReference type="ChEBI" id="CHEBI:15377"/>
        <dbReference type="ChEBI" id="CHEBI:15378"/>
        <dbReference type="ChEBI" id="CHEBI:57540"/>
        <dbReference type="ChEBI" id="CHEBI:57945"/>
        <dbReference type="ChEBI" id="CHEBI:58052"/>
        <dbReference type="ChEBI" id="CHEBI:58885"/>
        <dbReference type="EC" id="1.1.1.22"/>
    </reaction>
</comment>